<feature type="compositionally biased region" description="Acidic residues" evidence="1">
    <location>
        <begin position="13"/>
        <end position="27"/>
    </location>
</feature>
<name>A0AB40CNX9_DIOCR</name>
<accession>A0AB40CNX9</accession>
<keyword evidence="2" id="KW-1185">Reference proteome</keyword>
<reference evidence="3" key="1">
    <citation type="submission" date="2025-08" db="UniProtKB">
        <authorList>
            <consortium name="RefSeq"/>
        </authorList>
    </citation>
    <scope>IDENTIFICATION</scope>
</reference>
<evidence type="ECO:0000313" key="3">
    <source>
        <dbReference type="RefSeq" id="XP_039140773.1"/>
    </source>
</evidence>
<organism evidence="2 3">
    <name type="scientific">Dioscorea cayennensis subsp. rotundata</name>
    <name type="common">White Guinea yam</name>
    <name type="synonym">Dioscorea rotundata</name>
    <dbReference type="NCBI Taxonomy" id="55577"/>
    <lineage>
        <taxon>Eukaryota</taxon>
        <taxon>Viridiplantae</taxon>
        <taxon>Streptophyta</taxon>
        <taxon>Embryophyta</taxon>
        <taxon>Tracheophyta</taxon>
        <taxon>Spermatophyta</taxon>
        <taxon>Magnoliopsida</taxon>
        <taxon>Liliopsida</taxon>
        <taxon>Dioscoreales</taxon>
        <taxon>Dioscoreaceae</taxon>
        <taxon>Dioscorea</taxon>
    </lineage>
</organism>
<proteinExistence type="predicted"/>
<dbReference type="Proteomes" id="UP001515500">
    <property type="component" value="Chromosome 15"/>
</dbReference>
<evidence type="ECO:0000313" key="2">
    <source>
        <dbReference type="Proteomes" id="UP001515500"/>
    </source>
</evidence>
<dbReference type="PANTHER" id="PTHR33647">
    <property type="entry name" value="OS01G0793900 PROTEIN"/>
    <property type="match status" value="1"/>
</dbReference>
<dbReference type="PANTHER" id="PTHR33647:SF5">
    <property type="entry name" value="OS01G0793900 PROTEIN"/>
    <property type="match status" value="1"/>
</dbReference>
<feature type="region of interest" description="Disordered" evidence="1">
    <location>
        <begin position="1"/>
        <end position="34"/>
    </location>
</feature>
<protein>
    <submittedName>
        <fullName evidence="3">Uncharacterized protein LOC120277959</fullName>
    </submittedName>
</protein>
<gene>
    <name evidence="3" type="primary">LOC120277959</name>
</gene>
<dbReference type="GeneID" id="120277959"/>
<sequence>MGNCQHGRPATWADDDEDDYEEEEEEMTREISEKKMKMEPVTKEVKIKITKKQLEELLHKAEMQGLPLQQALMVLMSVGNVVGEPENGKHWRPALQSIPEVAE</sequence>
<evidence type="ECO:0000256" key="1">
    <source>
        <dbReference type="SAM" id="MobiDB-lite"/>
    </source>
</evidence>
<dbReference type="RefSeq" id="XP_039140773.1">
    <property type="nucleotide sequence ID" value="XM_039284839.1"/>
</dbReference>
<dbReference type="AlphaFoldDB" id="A0AB40CNX9"/>